<evidence type="ECO:0000313" key="5">
    <source>
        <dbReference type="Proteomes" id="UP000001554"/>
    </source>
</evidence>
<dbReference type="GO" id="GO:0005975">
    <property type="term" value="P:carbohydrate metabolic process"/>
    <property type="evidence" value="ECO:0007669"/>
    <property type="project" value="InterPro"/>
</dbReference>
<dbReference type="AlphaFoldDB" id="A0A9J7MXY2"/>
<evidence type="ECO:0000259" key="4">
    <source>
        <dbReference type="PROSITE" id="PS51448"/>
    </source>
</evidence>
<dbReference type="Gene3D" id="2.60.40.1760">
    <property type="entry name" value="glycosyl hydrolase (family 31)"/>
    <property type="match status" value="1"/>
</dbReference>
<evidence type="ECO:0000256" key="2">
    <source>
        <dbReference type="PROSITE-ProRule" id="PRU00779"/>
    </source>
</evidence>
<organism evidence="5 6">
    <name type="scientific">Branchiostoma floridae</name>
    <name type="common">Florida lancelet</name>
    <name type="synonym">Amphioxus</name>
    <dbReference type="NCBI Taxonomy" id="7739"/>
    <lineage>
        <taxon>Eukaryota</taxon>
        <taxon>Metazoa</taxon>
        <taxon>Chordata</taxon>
        <taxon>Cephalochordata</taxon>
        <taxon>Leptocardii</taxon>
        <taxon>Amphioxiformes</taxon>
        <taxon>Branchiostomatidae</taxon>
        <taxon>Branchiostoma</taxon>
    </lineage>
</organism>
<dbReference type="InterPro" id="IPR044913">
    <property type="entry name" value="P_trefoil_dom_sf"/>
</dbReference>
<dbReference type="SUPFAM" id="SSF74650">
    <property type="entry name" value="Galactose mutarotase-like"/>
    <property type="match status" value="1"/>
</dbReference>
<dbReference type="SMART" id="SM00018">
    <property type="entry name" value="PD"/>
    <property type="match status" value="1"/>
</dbReference>
<dbReference type="Proteomes" id="UP000001554">
    <property type="component" value="Chromosome 7"/>
</dbReference>
<dbReference type="PANTHER" id="PTHR22762">
    <property type="entry name" value="ALPHA-GLUCOSIDASE"/>
    <property type="match status" value="1"/>
</dbReference>
<dbReference type="GO" id="GO:0030246">
    <property type="term" value="F:carbohydrate binding"/>
    <property type="evidence" value="ECO:0007669"/>
    <property type="project" value="InterPro"/>
</dbReference>
<reference evidence="5" key="1">
    <citation type="journal article" date="2020" name="Nat. Ecol. Evol.">
        <title>Deeply conserved synteny resolves early events in vertebrate evolution.</title>
        <authorList>
            <person name="Simakov O."/>
            <person name="Marletaz F."/>
            <person name="Yue J.X."/>
            <person name="O'Connell B."/>
            <person name="Jenkins J."/>
            <person name="Brandt A."/>
            <person name="Calef R."/>
            <person name="Tung C.H."/>
            <person name="Huang T.K."/>
            <person name="Schmutz J."/>
            <person name="Satoh N."/>
            <person name="Yu J.K."/>
            <person name="Putnam N.H."/>
            <person name="Green R.E."/>
            <person name="Rokhsar D.S."/>
        </authorList>
    </citation>
    <scope>NUCLEOTIDE SEQUENCE [LARGE SCALE GENOMIC DNA]</scope>
    <source>
        <strain evidence="5">S238N-H82</strain>
    </source>
</reference>
<comment type="caution">
    <text evidence="2">Lacks conserved residue(s) required for the propagation of feature annotation.</text>
</comment>
<feature type="chain" id="PRO_5039902242" evidence="3">
    <location>
        <begin position="20"/>
        <end position="175"/>
    </location>
</feature>
<sequence>MDLPLLALLSIILTPLGTAQPRDDVTKRFDCYPEAFNSPLSSADCIARGCLWVETHNPREPKCIYGDNYGYTMVTGSREDTSNGFRVKLSRNNGLPPRYGNSPDVQEVTLDVELLSNDMLRFKFYDAGTPRYEVPVPVHKPDTPATNPAYTVDTVSEDGKPFGIRVTRRATGTVL</sequence>
<dbReference type="InterPro" id="IPR000519">
    <property type="entry name" value="P_trefoil_dom"/>
</dbReference>
<proteinExistence type="predicted"/>
<dbReference type="OrthoDB" id="1334205at2759"/>
<gene>
    <name evidence="6" type="primary">LOC118420195</name>
</gene>
<dbReference type="CDD" id="cd00111">
    <property type="entry name" value="Trefoil"/>
    <property type="match status" value="1"/>
</dbReference>
<dbReference type="PROSITE" id="PS51448">
    <property type="entry name" value="P_TREFOIL_2"/>
    <property type="match status" value="1"/>
</dbReference>
<dbReference type="GO" id="GO:0016798">
    <property type="term" value="F:hydrolase activity, acting on glycosyl bonds"/>
    <property type="evidence" value="ECO:0007669"/>
    <property type="project" value="UniProtKB-KW"/>
</dbReference>
<reference evidence="6" key="2">
    <citation type="submission" date="2025-08" db="UniProtKB">
        <authorList>
            <consortium name="RefSeq"/>
        </authorList>
    </citation>
    <scope>IDENTIFICATION</scope>
    <source>
        <strain evidence="6">S238N-H82</strain>
        <tissue evidence="6">Testes</tissue>
    </source>
</reference>
<evidence type="ECO:0000313" key="6">
    <source>
        <dbReference type="RefSeq" id="XP_035682801.1"/>
    </source>
</evidence>
<dbReference type="InterPro" id="IPR011013">
    <property type="entry name" value="Gal_mutarotase_sf_dom"/>
</dbReference>
<dbReference type="KEGG" id="bfo:118420195"/>
<dbReference type="Pfam" id="PF00088">
    <property type="entry name" value="Trefoil"/>
    <property type="match status" value="1"/>
</dbReference>
<evidence type="ECO:0000256" key="3">
    <source>
        <dbReference type="SAM" id="SignalP"/>
    </source>
</evidence>
<dbReference type="RefSeq" id="XP_035682801.1">
    <property type="nucleotide sequence ID" value="XM_035826908.1"/>
</dbReference>
<dbReference type="PANTHER" id="PTHR22762:SF133">
    <property type="entry name" value="P-TYPE DOMAIN-CONTAINING PROTEIN"/>
    <property type="match status" value="1"/>
</dbReference>
<feature type="domain" description="P-type" evidence="4">
    <location>
        <begin position="17"/>
        <end position="67"/>
    </location>
</feature>
<evidence type="ECO:0000256" key="1">
    <source>
        <dbReference type="ARBA" id="ARBA00023157"/>
    </source>
</evidence>
<dbReference type="Gene3D" id="4.10.110.10">
    <property type="entry name" value="Spasmolytic Protein, domain 1"/>
    <property type="match status" value="1"/>
</dbReference>
<dbReference type="GeneID" id="118420195"/>
<protein>
    <submittedName>
        <fullName evidence="6">Sucrase-isomaltase, intestinal-like</fullName>
    </submittedName>
</protein>
<name>A0A9J7MXY2_BRAFL</name>
<feature type="signal peptide" evidence="3">
    <location>
        <begin position="1"/>
        <end position="19"/>
    </location>
</feature>
<keyword evidence="1" id="KW-1015">Disulfide bond</keyword>
<keyword evidence="3" id="KW-0732">Signal</keyword>
<accession>A0A9J7MXY2</accession>
<keyword evidence="5" id="KW-1185">Reference proteome</keyword>